<dbReference type="PROSITE" id="PS00216">
    <property type="entry name" value="SUGAR_TRANSPORT_1"/>
    <property type="match status" value="1"/>
</dbReference>
<dbReference type="CDD" id="cd17358">
    <property type="entry name" value="MFS_GLUT6_8_Class3_like"/>
    <property type="match status" value="1"/>
</dbReference>
<reference evidence="10" key="2">
    <citation type="journal article" date="2015" name="Gigascience">
        <title>Reconstructing a comprehensive transcriptome assembly of a white-pupal translocated strain of the pest fruit fly Bactrocera cucurbitae.</title>
        <authorList>
            <person name="Sim S.B."/>
            <person name="Calla B."/>
            <person name="Hall B."/>
            <person name="DeRego T."/>
            <person name="Geib S.M."/>
        </authorList>
    </citation>
    <scope>NUCLEOTIDE SEQUENCE</scope>
</reference>
<feature type="transmembrane region" description="Helical" evidence="8">
    <location>
        <begin position="410"/>
        <end position="429"/>
    </location>
</feature>
<dbReference type="SUPFAM" id="SSF103473">
    <property type="entry name" value="MFS general substrate transporter"/>
    <property type="match status" value="1"/>
</dbReference>
<keyword evidence="5 8" id="KW-0812">Transmembrane</keyword>
<evidence type="ECO:0000256" key="4">
    <source>
        <dbReference type="ARBA" id="ARBA00022597"/>
    </source>
</evidence>
<dbReference type="EMBL" id="GBXI01003104">
    <property type="protein sequence ID" value="JAD11188.1"/>
    <property type="molecule type" value="Transcribed_RNA"/>
</dbReference>
<proteinExistence type="predicted"/>
<dbReference type="InterPro" id="IPR005829">
    <property type="entry name" value="Sugar_transporter_CS"/>
</dbReference>
<dbReference type="FunFam" id="1.20.1250.20:FF:000218">
    <property type="entry name" value="facilitated trehalose transporter Tret1"/>
    <property type="match status" value="1"/>
</dbReference>
<evidence type="ECO:0000256" key="1">
    <source>
        <dbReference type="ARBA" id="ARBA00004651"/>
    </source>
</evidence>
<feature type="transmembrane region" description="Helical" evidence="8">
    <location>
        <begin position="337"/>
        <end position="359"/>
    </location>
</feature>
<keyword evidence="2" id="KW-0813">Transport</keyword>
<keyword evidence="4" id="KW-0762">Sugar transport</keyword>
<feature type="domain" description="Major facilitator superfamily (MFS) profile" evidence="9">
    <location>
        <begin position="20"/>
        <end position="461"/>
    </location>
</feature>
<feature type="transmembrane region" description="Helical" evidence="8">
    <location>
        <begin position="371"/>
        <end position="398"/>
    </location>
</feature>
<dbReference type="OrthoDB" id="8120565at2759"/>
<dbReference type="PANTHER" id="PTHR48021:SF33">
    <property type="entry name" value="AT22075P-RELATED"/>
    <property type="match status" value="1"/>
</dbReference>
<evidence type="ECO:0000256" key="8">
    <source>
        <dbReference type="SAM" id="Phobius"/>
    </source>
</evidence>
<keyword evidence="7 8" id="KW-0472">Membrane</keyword>
<feature type="transmembrane region" description="Helical" evidence="8">
    <location>
        <begin position="61"/>
        <end position="81"/>
    </location>
</feature>
<evidence type="ECO:0000256" key="7">
    <source>
        <dbReference type="ARBA" id="ARBA00023136"/>
    </source>
</evidence>
<feature type="transmembrane region" description="Helical" evidence="8">
    <location>
        <begin position="18"/>
        <end position="38"/>
    </location>
</feature>
<dbReference type="Gene3D" id="1.20.1250.20">
    <property type="entry name" value="MFS general substrate transporter like domains"/>
    <property type="match status" value="1"/>
</dbReference>
<accession>A0A0A1XKX1</accession>
<keyword evidence="6 8" id="KW-1133">Transmembrane helix</keyword>
<keyword evidence="3" id="KW-1003">Cell membrane</keyword>
<dbReference type="InterPro" id="IPR036259">
    <property type="entry name" value="MFS_trans_sf"/>
</dbReference>
<protein>
    <submittedName>
        <fullName evidence="10">Facilitated trehalose transporter Tret1</fullName>
    </submittedName>
</protein>
<name>A0A0A1XKX1_ZEUCU</name>
<dbReference type="InterPro" id="IPR044775">
    <property type="entry name" value="MFS_ERD6/Tret1-like"/>
</dbReference>
<dbReference type="PROSITE" id="PS50850">
    <property type="entry name" value="MFS"/>
    <property type="match status" value="1"/>
</dbReference>
<sequence length="468" mass="51918">MVSQQGFSVFNKRYRMQIFVTLAAHIMTLSHGISLGWLSPTLLILQSPQTPLDFTVGVEDVSWIGSIFGLGSLCSNIFFGLMADRIGRKTNMYLLAIPHMLFWIINYSAQSVEYLYVSRFFAGVTSGGLYVIGPVFISEISAKEIRGALTSLAMMFLSCGILIGFILPTYLDYHLIPCIVIFLPIIYIIILCLFPDTHVSLLQRGQLIEAENAFNFYNNINKKDIIKELCANEQQISTAKNDFEELKASKLHGGKDASITLQDFLNKSALKKFAIAFVICIQNQFSSSFAITNYMSHIFAESGTTLDPQQCTIYAGVVQISGTLLASILVERFGRKTLMLTSTAGMALGMFGFGAFVQFTDDATKAEYNWFPLMALAFVIATASIGVISLTFTIIVEILPAKIRAQAQSITMMFCSIMVFITLKLYPYFLFNLGIAITMYLCACSCVFTGIYLLIFLPETKGKSMAKD</sequence>
<dbReference type="GO" id="GO:0051119">
    <property type="term" value="F:sugar transmembrane transporter activity"/>
    <property type="evidence" value="ECO:0007669"/>
    <property type="project" value="InterPro"/>
</dbReference>
<dbReference type="InterPro" id="IPR020846">
    <property type="entry name" value="MFS_dom"/>
</dbReference>
<evidence type="ECO:0000313" key="11">
    <source>
        <dbReference type="EMBL" id="JAD12116.1"/>
    </source>
</evidence>
<gene>
    <name evidence="10" type="primary">Tret1_6</name>
    <name evidence="11" type="synonym">Tret1_32</name>
    <name evidence="11" type="ORF">g.9147</name>
    <name evidence="10" type="ORF">g.9148</name>
</gene>
<dbReference type="PANTHER" id="PTHR48021">
    <property type="match status" value="1"/>
</dbReference>
<feature type="transmembrane region" description="Helical" evidence="8">
    <location>
        <begin position="149"/>
        <end position="167"/>
    </location>
</feature>
<feature type="transmembrane region" description="Helical" evidence="8">
    <location>
        <begin position="435"/>
        <end position="457"/>
    </location>
</feature>
<dbReference type="InterPro" id="IPR005828">
    <property type="entry name" value="MFS_sugar_transport-like"/>
</dbReference>
<evidence type="ECO:0000256" key="3">
    <source>
        <dbReference type="ARBA" id="ARBA00022475"/>
    </source>
</evidence>
<dbReference type="Pfam" id="PF00083">
    <property type="entry name" value="Sugar_tr"/>
    <property type="match status" value="1"/>
</dbReference>
<dbReference type="InterPro" id="IPR050549">
    <property type="entry name" value="MFS_Trehalose_Transporter"/>
</dbReference>
<dbReference type="GO" id="GO:0005886">
    <property type="term" value="C:plasma membrane"/>
    <property type="evidence" value="ECO:0007669"/>
    <property type="project" value="UniProtKB-SubCell"/>
</dbReference>
<evidence type="ECO:0000256" key="5">
    <source>
        <dbReference type="ARBA" id="ARBA00022692"/>
    </source>
</evidence>
<feature type="transmembrane region" description="Helical" evidence="8">
    <location>
        <begin position="273"/>
        <end position="292"/>
    </location>
</feature>
<feature type="transmembrane region" description="Helical" evidence="8">
    <location>
        <begin position="173"/>
        <end position="194"/>
    </location>
</feature>
<evidence type="ECO:0000256" key="2">
    <source>
        <dbReference type="ARBA" id="ARBA00022448"/>
    </source>
</evidence>
<comment type="subcellular location">
    <subcellularLocation>
        <location evidence="1">Cell membrane</location>
        <topology evidence="1">Multi-pass membrane protein</topology>
    </subcellularLocation>
</comment>
<organism evidence="10">
    <name type="scientific">Zeugodacus cucurbitae</name>
    <name type="common">Melon fruit fly</name>
    <name type="synonym">Bactrocera cucurbitae</name>
    <dbReference type="NCBI Taxonomy" id="28588"/>
    <lineage>
        <taxon>Eukaryota</taxon>
        <taxon>Metazoa</taxon>
        <taxon>Ecdysozoa</taxon>
        <taxon>Arthropoda</taxon>
        <taxon>Hexapoda</taxon>
        <taxon>Insecta</taxon>
        <taxon>Pterygota</taxon>
        <taxon>Neoptera</taxon>
        <taxon>Endopterygota</taxon>
        <taxon>Diptera</taxon>
        <taxon>Brachycera</taxon>
        <taxon>Muscomorpha</taxon>
        <taxon>Tephritoidea</taxon>
        <taxon>Tephritidae</taxon>
        <taxon>Zeugodacus</taxon>
        <taxon>Zeugodacus</taxon>
    </lineage>
</organism>
<evidence type="ECO:0000259" key="9">
    <source>
        <dbReference type="PROSITE" id="PS50850"/>
    </source>
</evidence>
<feature type="transmembrane region" description="Helical" evidence="8">
    <location>
        <begin position="116"/>
        <end position="137"/>
    </location>
</feature>
<reference evidence="10" key="1">
    <citation type="submission" date="2014-11" db="EMBL/GenBank/DDBJ databases">
        <authorList>
            <person name="Geib S."/>
        </authorList>
    </citation>
    <scope>NUCLEOTIDE SEQUENCE</scope>
</reference>
<evidence type="ECO:0000256" key="6">
    <source>
        <dbReference type="ARBA" id="ARBA00022989"/>
    </source>
</evidence>
<dbReference type="PROSITE" id="PS00217">
    <property type="entry name" value="SUGAR_TRANSPORT_2"/>
    <property type="match status" value="1"/>
</dbReference>
<dbReference type="EMBL" id="GBXI01002176">
    <property type="protein sequence ID" value="JAD12116.1"/>
    <property type="molecule type" value="Transcribed_RNA"/>
</dbReference>
<feature type="transmembrane region" description="Helical" evidence="8">
    <location>
        <begin position="93"/>
        <end position="110"/>
    </location>
</feature>
<feature type="transmembrane region" description="Helical" evidence="8">
    <location>
        <begin position="312"/>
        <end position="330"/>
    </location>
</feature>
<dbReference type="AlphaFoldDB" id="A0A0A1XKX1"/>
<evidence type="ECO:0000313" key="10">
    <source>
        <dbReference type="EMBL" id="JAD11188.1"/>
    </source>
</evidence>